<sequence length="103" mass="12268">MLFLPETLPSSRFFASLLSAEQHELEFENEDHPTESNINFDPCIRQMRYDDINITALKNRQLKTMFRFNSNSQITNISHNNCKAFISSPMYHIPRNVWYRLLQ</sequence>
<dbReference type="Proteomes" id="UP000009138">
    <property type="component" value="Unassembled WGS sequence"/>
</dbReference>
<reference evidence="1 2" key="1">
    <citation type="journal article" date="2009" name="PLoS Genet.">
        <title>Genomic analysis of the basal lineage fungus Rhizopus oryzae reveals a whole-genome duplication.</title>
        <authorList>
            <person name="Ma L.-J."/>
            <person name="Ibrahim A.S."/>
            <person name="Skory C."/>
            <person name="Grabherr M.G."/>
            <person name="Burger G."/>
            <person name="Butler M."/>
            <person name="Elias M."/>
            <person name="Idnurm A."/>
            <person name="Lang B.F."/>
            <person name="Sone T."/>
            <person name="Abe A."/>
            <person name="Calvo S.E."/>
            <person name="Corrochano L.M."/>
            <person name="Engels R."/>
            <person name="Fu J."/>
            <person name="Hansberg W."/>
            <person name="Kim J.-M."/>
            <person name="Kodira C.D."/>
            <person name="Koehrsen M.J."/>
            <person name="Liu B."/>
            <person name="Miranda-Saavedra D."/>
            <person name="O'Leary S."/>
            <person name="Ortiz-Castellanos L."/>
            <person name="Poulter R."/>
            <person name="Rodriguez-Romero J."/>
            <person name="Ruiz-Herrera J."/>
            <person name="Shen Y.-Q."/>
            <person name="Zeng Q."/>
            <person name="Galagan J."/>
            <person name="Birren B.W."/>
            <person name="Cuomo C.A."/>
            <person name="Wickes B.L."/>
        </authorList>
    </citation>
    <scope>NUCLEOTIDE SEQUENCE [LARGE SCALE GENOMIC DNA]</scope>
    <source>
        <strain evidence="2">RA 99-880 / ATCC MYA-4621 / FGSC 9543 / NRRL 43880</strain>
    </source>
</reference>
<evidence type="ECO:0000313" key="2">
    <source>
        <dbReference type="Proteomes" id="UP000009138"/>
    </source>
</evidence>
<dbReference type="VEuPathDB" id="FungiDB:RO3G_14088"/>
<dbReference type="InParanoid" id="I1CLP7"/>
<gene>
    <name evidence="1" type="ORF">RO3G_14088</name>
</gene>
<name>I1CLP7_RHIO9</name>
<evidence type="ECO:0000313" key="1">
    <source>
        <dbReference type="EMBL" id="EIE89377.1"/>
    </source>
</evidence>
<dbReference type="GeneID" id="93621053"/>
<keyword evidence="2" id="KW-1185">Reference proteome</keyword>
<proteinExistence type="predicted"/>
<dbReference type="RefSeq" id="XP_067524773.1">
    <property type="nucleotide sequence ID" value="XM_067668672.1"/>
</dbReference>
<organism evidence="1 2">
    <name type="scientific">Rhizopus delemar (strain RA 99-880 / ATCC MYA-4621 / FGSC 9543 / NRRL 43880)</name>
    <name type="common">Mucormycosis agent</name>
    <name type="synonym">Rhizopus arrhizus var. delemar</name>
    <dbReference type="NCBI Taxonomy" id="246409"/>
    <lineage>
        <taxon>Eukaryota</taxon>
        <taxon>Fungi</taxon>
        <taxon>Fungi incertae sedis</taxon>
        <taxon>Mucoromycota</taxon>
        <taxon>Mucoromycotina</taxon>
        <taxon>Mucoromycetes</taxon>
        <taxon>Mucorales</taxon>
        <taxon>Mucorineae</taxon>
        <taxon>Rhizopodaceae</taxon>
        <taxon>Rhizopus</taxon>
    </lineage>
</organism>
<dbReference type="EMBL" id="CH476744">
    <property type="protein sequence ID" value="EIE89377.1"/>
    <property type="molecule type" value="Genomic_DNA"/>
</dbReference>
<dbReference type="AlphaFoldDB" id="I1CLP7"/>
<protein>
    <submittedName>
        <fullName evidence="1">Uncharacterized protein</fullName>
    </submittedName>
</protein>
<accession>I1CLP7</accession>
<dbReference type="OrthoDB" id="2278241at2759"/>